<comment type="caution">
    <text evidence="1">The sequence shown here is derived from an EMBL/GenBank/DDBJ whole genome shotgun (WGS) entry which is preliminary data.</text>
</comment>
<evidence type="ECO:0000313" key="2">
    <source>
        <dbReference type="Proteomes" id="UP001283361"/>
    </source>
</evidence>
<dbReference type="Proteomes" id="UP001283361">
    <property type="component" value="Unassembled WGS sequence"/>
</dbReference>
<name>A0AAE1E3K5_9GAST</name>
<organism evidence="1 2">
    <name type="scientific">Elysia crispata</name>
    <name type="common">lettuce slug</name>
    <dbReference type="NCBI Taxonomy" id="231223"/>
    <lineage>
        <taxon>Eukaryota</taxon>
        <taxon>Metazoa</taxon>
        <taxon>Spiralia</taxon>
        <taxon>Lophotrochozoa</taxon>
        <taxon>Mollusca</taxon>
        <taxon>Gastropoda</taxon>
        <taxon>Heterobranchia</taxon>
        <taxon>Euthyneura</taxon>
        <taxon>Panpulmonata</taxon>
        <taxon>Sacoglossa</taxon>
        <taxon>Placobranchoidea</taxon>
        <taxon>Plakobranchidae</taxon>
        <taxon>Elysia</taxon>
    </lineage>
</organism>
<proteinExistence type="predicted"/>
<dbReference type="AlphaFoldDB" id="A0AAE1E3K5"/>
<dbReference type="EMBL" id="JAWDGP010001278">
    <property type="protein sequence ID" value="KAK3793139.1"/>
    <property type="molecule type" value="Genomic_DNA"/>
</dbReference>
<reference evidence="1" key="1">
    <citation type="journal article" date="2023" name="G3 (Bethesda)">
        <title>A reference genome for the long-term kleptoplast-retaining sea slug Elysia crispata morphotype clarki.</title>
        <authorList>
            <person name="Eastman K.E."/>
            <person name="Pendleton A.L."/>
            <person name="Shaikh M.A."/>
            <person name="Suttiyut T."/>
            <person name="Ogas R."/>
            <person name="Tomko P."/>
            <person name="Gavelis G."/>
            <person name="Widhalm J.R."/>
            <person name="Wisecaver J.H."/>
        </authorList>
    </citation>
    <scope>NUCLEOTIDE SEQUENCE</scope>
    <source>
        <strain evidence="1">ECLA1</strain>
    </source>
</reference>
<keyword evidence="2" id="KW-1185">Reference proteome</keyword>
<gene>
    <name evidence="1" type="ORF">RRG08_024972</name>
</gene>
<accession>A0AAE1E3K5</accession>
<evidence type="ECO:0000313" key="1">
    <source>
        <dbReference type="EMBL" id="KAK3793139.1"/>
    </source>
</evidence>
<sequence length="101" mass="11689">MDIKRMNLCFLGMPLFCARYGSKCTRFISPVQQAAAVKEEEICDRCSKRFDLARPRQLLRPPVAETTLLHDCEVHISHQYYLTRVVDVDNFFIPIAVRSTP</sequence>
<protein>
    <submittedName>
        <fullName evidence="1">Uncharacterized protein</fullName>
    </submittedName>
</protein>